<evidence type="ECO:0000256" key="2">
    <source>
        <dbReference type="ARBA" id="ARBA00029447"/>
    </source>
</evidence>
<evidence type="ECO:0000256" key="1">
    <source>
        <dbReference type="ARBA" id="ARBA00023224"/>
    </source>
</evidence>
<gene>
    <name evidence="7" type="ORF">JK636_16665</name>
</gene>
<evidence type="ECO:0000313" key="7">
    <source>
        <dbReference type="EMBL" id="MBL4937362.1"/>
    </source>
</evidence>
<evidence type="ECO:0000259" key="6">
    <source>
        <dbReference type="PROSITE" id="PS50885"/>
    </source>
</evidence>
<dbReference type="PROSITE" id="PS50111">
    <property type="entry name" value="CHEMOTAXIS_TRANSDUC_2"/>
    <property type="match status" value="1"/>
</dbReference>
<dbReference type="EMBL" id="JAESWC010000014">
    <property type="protein sequence ID" value="MBL4937362.1"/>
    <property type="molecule type" value="Genomic_DNA"/>
</dbReference>
<comment type="caution">
    <text evidence="7">The sequence shown here is derived from an EMBL/GenBank/DDBJ whole genome shotgun (WGS) entry which is preliminary data.</text>
</comment>
<keyword evidence="4" id="KW-1133">Transmembrane helix</keyword>
<dbReference type="InterPro" id="IPR004089">
    <property type="entry name" value="MCPsignal_dom"/>
</dbReference>
<keyword evidence="8" id="KW-1185">Reference proteome</keyword>
<evidence type="ECO:0000256" key="3">
    <source>
        <dbReference type="PROSITE-ProRule" id="PRU00284"/>
    </source>
</evidence>
<organism evidence="7 8">
    <name type="scientific">Clostridium rhizosphaerae</name>
    <dbReference type="NCBI Taxonomy" id="2803861"/>
    <lineage>
        <taxon>Bacteria</taxon>
        <taxon>Bacillati</taxon>
        <taxon>Bacillota</taxon>
        <taxon>Clostridia</taxon>
        <taxon>Eubacteriales</taxon>
        <taxon>Clostridiaceae</taxon>
        <taxon>Clostridium</taxon>
    </lineage>
</organism>
<evidence type="ECO:0000259" key="5">
    <source>
        <dbReference type="PROSITE" id="PS50111"/>
    </source>
</evidence>
<reference evidence="7 8" key="1">
    <citation type="submission" date="2021-01" db="EMBL/GenBank/DDBJ databases">
        <title>Genome public.</title>
        <authorList>
            <person name="Liu C."/>
            <person name="Sun Q."/>
        </authorList>
    </citation>
    <scope>NUCLEOTIDE SEQUENCE [LARGE SCALE GENOMIC DNA]</scope>
    <source>
        <strain evidence="7 8">YIM B02515</strain>
    </source>
</reference>
<feature type="domain" description="Methyl-accepting transducer" evidence="5">
    <location>
        <begin position="282"/>
        <end position="519"/>
    </location>
</feature>
<comment type="similarity">
    <text evidence="2">Belongs to the methyl-accepting chemotaxis (MCP) protein family.</text>
</comment>
<dbReference type="InterPro" id="IPR024478">
    <property type="entry name" value="HlyB_4HB_MCP"/>
</dbReference>
<sequence length="569" mass="62392">MRLTIKRKLIFAFSLIILLLISLGIYSLKTIYTVNNSSKIIANEWLQRMDYAHSINTLISNFSVAENKHISLNYKSEKADVDKQIDGINEEIKRNLAAYEKLITTEEDRSMFNSIKADIDSMNEIYGRIKPLSLELKTAEPQSIASREARLNFDILSNKLMQLVKYNRDHATEASNEANKLFNKAEFILIGIVVAAVIFSIIAGLAIIVSITKPLGKLRKSLVVLAESGGDLTRKIDISSKDEIGDLAQGVNQFIENIREIMTDVNFCSKNVEEASDKVSTLLGSLRTIVEDTSDTIENLSSGMQETAATAEEIGASSNNIEANVGFLTEKAQSGSKEAIQISYRAKTLKDNALKSSYSAQEIYRETKEKLEEAIRKTKTVEQINVLSNTILEISDQTNLLALNAAIEAARAGEAGKGFAVVADEIRNLAENSKNAVVEIQKAASQVIMSVENLSDSSKKIMNFIDSSITKDYDGMIETGEQYNNDADFVAGLVTNINETAEELEAAVGDIIKAIDGVASTMNEGAEGTQDMAKRVADIAGKVNEVQEHTDISNISAKALKEAIEKFTI</sequence>
<evidence type="ECO:0000256" key="4">
    <source>
        <dbReference type="SAM" id="Phobius"/>
    </source>
</evidence>
<dbReference type="PANTHER" id="PTHR32089:SF112">
    <property type="entry name" value="LYSOZYME-LIKE PROTEIN-RELATED"/>
    <property type="match status" value="1"/>
</dbReference>
<accession>A0ABS1TE64</accession>
<dbReference type="InterPro" id="IPR003660">
    <property type="entry name" value="HAMP_dom"/>
</dbReference>
<dbReference type="SMART" id="SM00283">
    <property type="entry name" value="MA"/>
    <property type="match status" value="1"/>
</dbReference>
<dbReference type="CDD" id="cd06225">
    <property type="entry name" value="HAMP"/>
    <property type="match status" value="1"/>
</dbReference>
<dbReference type="RefSeq" id="WP_202750116.1">
    <property type="nucleotide sequence ID" value="NZ_JAESWC010000014.1"/>
</dbReference>
<protein>
    <submittedName>
        <fullName evidence="7">Methyl-accepting chemotaxis protein</fullName>
    </submittedName>
</protein>
<evidence type="ECO:0000313" key="8">
    <source>
        <dbReference type="Proteomes" id="UP000632377"/>
    </source>
</evidence>
<name>A0ABS1TE64_9CLOT</name>
<dbReference type="PROSITE" id="PS50885">
    <property type="entry name" value="HAMP"/>
    <property type="match status" value="1"/>
</dbReference>
<dbReference type="Proteomes" id="UP000632377">
    <property type="component" value="Unassembled WGS sequence"/>
</dbReference>
<proteinExistence type="inferred from homology"/>
<dbReference type="Pfam" id="PF12729">
    <property type="entry name" value="4HB_MCP_1"/>
    <property type="match status" value="1"/>
</dbReference>
<feature type="transmembrane region" description="Helical" evidence="4">
    <location>
        <begin position="187"/>
        <end position="211"/>
    </location>
</feature>
<dbReference type="SMART" id="SM00304">
    <property type="entry name" value="HAMP"/>
    <property type="match status" value="1"/>
</dbReference>
<dbReference type="Gene3D" id="6.10.340.10">
    <property type="match status" value="1"/>
</dbReference>
<keyword evidence="1 3" id="KW-0807">Transducer</keyword>
<dbReference type="Gene3D" id="1.10.287.950">
    <property type="entry name" value="Methyl-accepting chemotaxis protein"/>
    <property type="match status" value="1"/>
</dbReference>
<keyword evidence="4" id="KW-0812">Transmembrane</keyword>
<dbReference type="Pfam" id="PF00672">
    <property type="entry name" value="HAMP"/>
    <property type="match status" value="1"/>
</dbReference>
<keyword evidence="4" id="KW-0472">Membrane</keyword>
<dbReference type="PANTHER" id="PTHR32089">
    <property type="entry name" value="METHYL-ACCEPTING CHEMOTAXIS PROTEIN MCPB"/>
    <property type="match status" value="1"/>
</dbReference>
<feature type="domain" description="HAMP" evidence="6">
    <location>
        <begin position="209"/>
        <end position="263"/>
    </location>
</feature>
<dbReference type="SUPFAM" id="SSF58104">
    <property type="entry name" value="Methyl-accepting chemotaxis protein (MCP) signaling domain"/>
    <property type="match status" value="1"/>
</dbReference>
<dbReference type="Pfam" id="PF00015">
    <property type="entry name" value="MCPsignal"/>
    <property type="match status" value="1"/>
</dbReference>